<sequence length="319" mass="37091">MFIVYGRGNFARKIVTQQELGINPPNPDIKYFEFIQEYFHLFWIPFIGTDKGWYVRKKDDKLYHVSPQREAELVRIGGNPKMSLWAYTGSLILIAAMMVVIINMIVVKIEESYSRYLSDKQKEEERDQKWERIQHATLNDYYMLFWDGRKAAKVIAIKGDSLRLSVMRNFFPERPDTADVLTEFAEPAAERDSLWFSKQKLKGMLKGEESKWLEEIMTVTGGELKHYLSVKTEGYGPGYILYKVCTKNSVKILDMNDSLHNIKFSEPFPIILGRGGIALFQVKGDDAESSYRFDLFCEDIAGKKFTYRVNESIKKADHH</sequence>
<name>A0A7K1TZT8_9BACT</name>
<proteinExistence type="predicted"/>
<reference evidence="2 3" key="1">
    <citation type="submission" date="2019-12" db="EMBL/GenBank/DDBJ databases">
        <title>Chitinophaga sp. strain ysch24 (GDMCC 1.1355), whole genome shotgun sequence.</title>
        <authorList>
            <person name="Zhang X."/>
        </authorList>
    </citation>
    <scope>NUCLEOTIDE SEQUENCE [LARGE SCALE GENOMIC DNA]</scope>
    <source>
        <strain evidence="3">ysch24</strain>
    </source>
</reference>
<evidence type="ECO:0000313" key="2">
    <source>
        <dbReference type="EMBL" id="MVT07631.1"/>
    </source>
</evidence>
<dbReference type="Proteomes" id="UP000461730">
    <property type="component" value="Unassembled WGS sequence"/>
</dbReference>
<keyword evidence="3" id="KW-1185">Reference proteome</keyword>
<comment type="caution">
    <text evidence="2">The sequence shown here is derived from an EMBL/GenBank/DDBJ whole genome shotgun (WGS) entry which is preliminary data.</text>
</comment>
<keyword evidence="1" id="KW-0812">Transmembrane</keyword>
<feature type="transmembrane region" description="Helical" evidence="1">
    <location>
        <begin position="84"/>
        <end position="107"/>
    </location>
</feature>
<dbReference type="EMBL" id="WRXN01000001">
    <property type="protein sequence ID" value="MVT07631.1"/>
    <property type="molecule type" value="Genomic_DNA"/>
</dbReference>
<keyword evidence="1" id="KW-0472">Membrane</keyword>
<dbReference type="RefSeq" id="WP_157305015.1">
    <property type="nucleotide sequence ID" value="NZ_WRXN01000001.1"/>
</dbReference>
<organism evidence="2 3">
    <name type="scientific">Chitinophaga tropicalis</name>
    <dbReference type="NCBI Taxonomy" id="2683588"/>
    <lineage>
        <taxon>Bacteria</taxon>
        <taxon>Pseudomonadati</taxon>
        <taxon>Bacteroidota</taxon>
        <taxon>Chitinophagia</taxon>
        <taxon>Chitinophagales</taxon>
        <taxon>Chitinophagaceae</taxon>
        <taxon>Chitinophaga</taxon>
    </lineage>
</organism>
<keyword evidence="1" id="KW-1133">Transmembrane helix</keyword>
<evidence type="ECO:0000313" key="3">
    <source>
        <dbReference type="Proteomes" id="UP000461730"/>
    </source>
</evidence>
<accession>A0A7K1TZT8</accession>
<protein>
    <submittedName>
        <fullName evidence="2">Uncharacterized protein</fullName>
    </submittedName>
</protein>
<gene>
    <name evidence="2" type="ORF">GO493_05105</name>
</gene>
<evidence type="ECO:0000256" key="1">
    <source>
        <dbReference type="SAM" id="Phobius"/>
    </source>
</evidence>
<dbReference type="AlphaFoldDB" id="A0A7K1TZT8"/>